<protein>
    <submittedName>
        <fullName evidence="7">ABC transporter substrate-binding protein</fullName>
    </submittedName>
</protein>
<dbReference type="PIRSF" id="PIRSF002741">
    <property type="entry name" value="MppA"/>
    <property type="match status" value="1"/>
</dbReference>
<evidence type="ECO:0000256" key="1">
    <source>
        <dbReference type="ARBA" id="ARBA00004418"/>
    </source>
</evidence>
<dbReference type="AlphaFoldDB" id="A0AA87U697"/>
<dbReference type="PANTHER" id="PTHR30290:SF9">
    <property type="entry name" value="OLIGOPEPTIDE-BINDING PROTEIN APPA"/>
    <property type="match status" value="1"/>
</dbReference>
<keyword evidence="4 5" id="KW-0732">Signal</keyword>
<dbReference type="RefSeq" id="WP_042474731.1">
    <property type="nucleotide sequence ID" value="NZ_BAYX01000012.1"/>
</dbReference>
<dbReference type="InterPro" id="IPR030678">
    <property type="entry name" value="Peptide/Ni-bd"/>
</dbReference>
<dbReference type="Gene3D" id="3.90.76.10">
    <property type="entry name" value="Dipeptide-binding Protein, Domain 1"/>
    <property type="match status" value="1"/>
</dbReference>
<evidence type="ECO:0000256" key="3">
    <source>
        <dbReference type="ARBA" id="ARBA00022448"/>
    </source>
</evidence>
<dbReference type="Gene3D" id="3.10.105.10">
    <property type="entry name" value="Dipeptide-binding Protein, Domain 3"/>
    <property type="match status" value="1"/>
</dbReference>
<dbReference type="InterPro" id="IPR039424">
    <property type="entry name" value="SBP_5"/>
</dbReference>
<dbReference type="GO" id="GO:0030288">
    <property type="term" value="C:outer membrane-bounded periplasmic space"/>
    <property type="evidence" value="ECO:0007669"/>
    <property type="project" value="UniProtKB-ARBA"/>
</dbReference>
<dbReference type="EMBL" id="BAYX01000012">
    <property type="protein sequence ID" value="GAJ95516.1"/>
    <property type="molecule type" value="Genomic_DNA"/>
</dbReference>
<evidence type="ECO:0000259" key="6">
    <source>
        <dbReference type="Pfam" id="PF00496"/>
    </source>
</evidence>
<sequence length="509" mass="54588">MTIKSILAGGLLALAITTLPASVSAAPKTDLVVGVEAADISQSDPHFAANTTDRTIASWIYSGLVRFQPGSTDPALIEPDLAESWETSADGLVWTFHLRPGVKWHDGSEVTAEDVVFSIHKAMKKDTSAFAGDYAAFKSVDKIDNLTVKITLDHTIPSVLGVLANYGGGFIVKSSAGKLLGTGPFKVETVTPGQSIKLVANDDYFRGKPQLTSVTARFLPEASARDLAFTAGEVDTSIVVQDKNSVARLKAVPGVTVDVFAPAEEAQLHLNTKIAPLDNLKVRQAISYAIDQAQIAKFQGEDFTQPATSAVPSNNLGFNPDSGILGYDPTKAKELLSEAGFPDGLTIPLISSQNPGLLNFAQIVQAQLAEVGIKVEIKPVEHATYHQMIRQDLSPMVIYTAARFPIADVYLTQFFYGPSQIGAPGQVTNFSHCEAADAEIKAAKAETDQAKQVALWKEAQSKIMANVCSVPLVESRLIYDRKASLDWGYDLKGAMNLGPIVTEKTHFTE</sequence>
<dbReference type="GO" id="GO:1904680">
    <property type="term" value="F:peptide transmembrane transporter activity"/>
    <property type="evidence" value="ECO:0007669"/>
    <property type="project" value="TreeGrafter"/>
</dbReference>
<dbReference type="GO" id="GO:0043190">
    <property type="term" value="C:ATP-binding cassette (ABC) transporter complex"/>
    <property type="evidence" value="ECO:0007669"/>
    <property type="project" value="InterPro"/>
</dbReference>
<feature type="domain" description="Solute-binding protein family 5" evidence="6">
    <location>
        <begin position="77"/>
        <end position="417"/>
    </location>
</feature>
<dbReference type="Pfam" id="PF00496">
    <property type="entry name" value="SBP_bac_5"/>
    <property type="match status" value="1"/>
</dbReference>
<evidence type="ECO:0000313" key="7">
    <source>
        <dbReference type="EMBL" id="GAJ95516.1"/>
    </source>
</evidence>
<gene>
    <name evidence="7" type="ORF">RRH01S_12_00730</name>
</gene>
<dbReference type="InterPro" id="IPR000914">
    <property type="entry name" value="SBP_5_dom"/>
</dbReference>
<dbReference type="Gene3D" id="3.40.190.10">
    <property type="entry name" value="Periplasmic binding protein-like II"/>
    <property type="match status" value="1"/>
</dbReference>
<comment type="caution">
    <text evidence="7">The sequence shown here is derived from an EMBL/GenBank/DDBJ whole genome shotgun (WGS) entry which is preliminary data.</text>
</comment>
<dbReference type="CDD" id="cd08508">
    <property type="entry name" value="PBP2_NikA_DppA_OppA_like_1"/>
    <property type="match status" value="1"/>
</dbReference>
<dbReference type="Proteomes" id="UP000026941">
    <property type="component" value="Unassembled WGS sequence"/>
</dbReference>
<organism evidence="7 8">
    <name type="scientific">Rhizobium rhizogenes NBRC 13257</name>
    <dbReference type="NCBI Taxonomy" id="1220581"/>
    <lineage>
        <taxon>Bacteria</taxon>
        <taxon>Pseudomonadati</taxon>
        <taxon>Pseudomonadota</taxon>
        <taxon>Alphaproteobacteria</taxon>
        <taxon>Hyphomicrobiales</taxon>
        <taxon>Rhizobiaceae</taxon>
        <taxon>Rhizobium/Agrobacterium group</taxon>
        <taxon>Rhizobium</taxon>
    </lineage>
</organism>
<dbReference type="GO" id="GO:0015833">
    <property type="term" value="P:peptide transport"/>
    <property type="evidence" value="ECO:0007669"/>
    <property type="project" value="TreeGrafter"/>
</dbReference>
<keyword evidence="3" id="KW-0813">Transport</keyword>
<name>A0AA87U697_RHIRH</name>
<dbReference type="PANTHER" id="PTHR30290">
    <property type="entry name" value="PERIPLASMIC BINDING COMPONENT OF ABC TRANSPORTER"/>
    <property type="match status" value="1"/>
</dbReference>
<proteinExistence type="inferred from homology"/>
<feature type="chain" id="PRO_5041640005" evidence="5">
    <location>
        <begin position="26"/>
        <end position="509"/>
    </location>
</feature>
<evidence type="ECO:0000256" key="2">
    <source>
        <dbReference type="ARBA" id="ARBA00005695"/>
    </source>
</evidence>
<evidence type="ECO:0000313" key="8">
    <source>
        <dbReference type="Proteomes" id="UP000026941"/>
    </source>
</evidence>
<reference evidence="7 8" key="1">
    <citation type="submission" date="2014-05" db="EMBL/GenBank/DDBJ databases">
        <title>Whole genome shotgun sequence of Rhizobium rhizogenes NBRC 13257.</title>
        <authorList>
            <person name="Katano-Makiyama Y."/>
            <person name="Hosoyama A."/>
            <person name="Hashimoto M."/>
            <person name="Hosoyama Y."/>
            <person name="Noguchi M."/>
            <person name="Tsuchikane K."/>
            <person name="Kimura A."/>
            <person name="Ohji S."/>
            <person name="Ichikawa N."/>
            <person name="Yamazoe A."/>
            <person name="Fujita N."/>
        </authorList>
    </citation>
    <scope>NUCLEOTIDE SEQUENCE [LARGE SCALE GENOMIC DNA]</scope>
    <source>
        <strain evidence="7 8">NBRC 13257</strain>
    </source>
</reference>
<accession>A0AA87U697</accession>
<evidence type="ECO:0000256" key="5">
    <source>
        <dbReference type="SAM" id="SignalP"/>
    </source>
</evidence>
<dbReference type="SUPFAM" id="SSF53850">
    <property type="entry name" value="Periplasmic binding protein-like II"/>
    <property type="match status" value="1"/>
</dbReference>
<evidence type="ECO:0000256" key="4">
    <source>
        <dbReference type="ARBA" id="ARBA00022729"/>
    </source>
</evidence>
<comment type="similarity">
    <text evidence="2">Belongs to the bacterial solute-binding protein 5 family.</text>
</comment>
<feature type="signal peptide" evidence="5">
    <location>
        <begin position="1"/>
        <end position="25"/>
    </location>
</feature>
<comment type="subcellular location">
    <subcellularLocation>
        <location evidence="1">Periplasm</location>
    </subcellularLocation>
</comment>